<evidence type="ECO:0000313" key="1">
    <source>
        <dbReference type="EMBL" id="CBI06880.1"/>
    </source>
</evidence>
<reference evidence="1" key="1">
    <citation type="submission" date="2009-10" db="EMBL/GenBank/DDBJ databases">
        <title>Diversity of trophic interactions inside an arsenic-rich microbial ecosystem.</title>
        <authorList>
            <person name="Bertin P.N."/>
            <person name="Heinrich-Salmeron A."/>
            <person name="Pelletier E."/>
            <person name="Goulhen-Chollet F."/>
            <person name="Arsene-Ploetze F."/>
            <person name="Gallien S."/>
            <person name="Calteau A."/>
            <person name="Vallenet D."/>
            <person name="Casiot C."/>
            <person name="Chane-Woon-Ming B."/>
            <person name="Giloteaux L."/>
            <person name="Barakat M."/>
            <person name="Bonnefoy V."/>
            <person name="Bruneel O."/>
            <person name="Chandler M."/>
            <person name="Cleiss J."/>
            <person name="Duran R."/>
            <person name="Elbaz-Poulichet F."/>
            <person name="Fonknechten N."/>
            <person name="Lauga B."/>
            <person name="Mornico D."/>
            <person name="Ortet P."/>
            <person name="Schaeffer C."/>
            <person name="Siguier P."/>
            <person name="Alexander Thil Smith A."/>
            <person name="Van Dorsselaer A."/>
            <person name="Weissenbach J."/>
            <person name="Medigue C."/>
            <person name="Le Paslier D."/>
        </authorList>
    </citation>
    <scope>NUCLEOTIDE SEQUENCE</scope>
</reference>
<name>E6QI15_9ZZZZ</name>
<gene>
    <name evidence="1" type="ORF">CARN6_0162</name>
</gene>
<proteinExistence type="predicted"/>
<accession>E6QI15</accession>
<sequence length="45" mass="4945">MLAGSKRTELVALKVSQAKLDRLIVGHWENPEDAGKTKARRIEAG</sequence>
<dbReference type="EMBL" id="CABQ01000034">
    <property type="protein sequence ID" value="CBI06880.1"/>
    <property type="molecule type" value="Genomic_DNA"/>
</dbReference>
<protein>
    <submittedName>
        <fullName evidence="1">Uncharacterized protein</fullName>
    </submittedName>
</protein>
<organism evidence="1">
    <name type="scientific">mine drainage metagenome</name>
    <dbReference type="NCBI Taxonomy" id="410659"/>
    <lineage>
        <taxon>unclassified sequences</taxon>
        <taxon>metagenomes</taxon>
        <taxon>ecological metagenomes</taxon>
    </lineage>
</organism>
<dbReference type="AlphaFoldDB" id="E6QI15"/>
<comment type="caution">
    <text evidence="1">The sequence shown here is derived from an EMBL/GenBank/DDBJ whole genome shotgun (WGS) entry which is preliminary data.</text>
</comment>